<sequence length="401" mass="43883">MKVVNVVLSILILLLAIASAVFSYFLFDKRSQLVEGWKKMATTINQSATEMDKGSGTKVGGELTVAALSHENYADLDAKLAKLTTQSRQLIKQRDELAETLRSIGTVAEMNNVGSSDAFKNMATYSTSKDDVVQGVGALIDRRNKIVQSVVEAVRRNLQLTIDANKLRAADQAALNQFSQRLTQFGNERRDFENTLNEIVRQAGGSSLNFSGNNFKGALDQARQAVNGLKGKLDEANRTIGARNQEIQRQKNELNGKNNEIATLKKSLDDKIYQLDGLRGALGLDKNDVLPMPWKPGSPEARKRIVGHVADVSSKYGYIAIDLGTESTVQQELGNKVGEINVNLTPGLEMVVSRGDLAVPTSDFVTKVKLTKVDKNCSIAEPIGEQKDTVQVGDKVWFDIN</sequence>
<keyword evidence="1" id="KW-0175">Coiled coil</keyword>
<evidence type="ECO:0000256" key="2">
    <source>
        <dbReference type="SAM" id="Phobius"/>
    </source>
</evidence>
<organism evidence="3 4">
    <name type="scientific">Victivallis lenta</name>
    <dbReference type="NCBI Taxonomy" id="2606640"/>
    <lineage>
        <taxon>Bacteria</taxon>
        <taxon>Pseudomonadati</taxon>
        <taxon>Lentisphaerota</taxon>
        <taxon>Lentisphaeria</taxon>
        <taxon>Victivallales</taxon>
        <taxon>Victivallaceae</taxon>
        <taxon>Victivallis</taxon>
    </lineage>
</organism>
<keyword evidence="2" id="KW-0472">Membrane</keyword>
<feature type="coiled-coil region" evidence="1">
    <location>
        <begin position="73"/>
        <end position="100"/>
    </location>
</feature>
<accession>A0A844FZU6</accession>
<protein>
    <submittedName>
        <fullName evidence="3">Uncharacterized protein</fullName>
    </submittedName>
</protein>
<reference evidence="3 4" key="1">
    <citation type="submission" date="2019-08" db="EMBL/GenBank/DDBJ databases">
        <title>In-depth cultivation of the pig gut microbiome towards novel bacterial diversity and tailored functional studies.</title>
        <authorList>
            <person name="Wylensek D."/>
            <person name="Hitch T.C.A."/>
            <person name="Clavel T."/>
        </authorList>
    </citation>
    <scope>NUCLEOTIDE SEQUENCE [LARGE SCALE GENOMIC DNA]</scope>
    <source>
        <strain evidence="3 4">BBE-744-WT-12</strain>
    </source>
</reference>
<dbReference type="AlphaFoldDB" id="A0A844FZU6"/>
<feature type="coiled-coil region" evidence="1">
    <location>
        <begin position="219"/>
        <end position="267"/>
    </location>
</feature>
<name>A0A844FZU6_9BACT</name>
<evidence type="ECO:0000313" key="4">
    <source>
        <dbReference type="Proteomes" id="UP000435649"/>
    </source>
</evidence>
<comment type="caution">
    <text evidence="3">The sequence shown here is derived from an EMBL/GenBank/DDBJ whole genome shotgun (WGS) entry which is preliminary data.</text>
</comment>
<gene>
    <name evidence="3" type="ORF">FYJ85_06195</name>
</gene>
<keyword evidence="4" id="KW-1185">Reference proteome</keyword>
<feature type="transmembrane region" description="Helical" evidence="2">
    <location>
        <begin position="6"/>
        <end position="27"/>
    </location>
</feature>
<dbReference type="RefSeq" id="WP_106054426.1">
    <property type="nucleotide sequence ID" value="NZ_CALXOB010000057.1"/>
</dbReference>
<proteinExistence type="predicted"/>
<evidence type="ECO:0000256" key="1">
    <source>
        <dbReference type="SAM" id="Coils"/>
    </source>
</evidence>
<keyword evidence="2" id="KW-0812">Transmembrane</keyword>
<dbReference type="Proteomes" id="UP000435649">
    <property type="component" value="Unassembled WGS sequence"/>
</dbReference>
<evidence type="ECO:0000313" key="3">
    <source>
        <dbReference type="EMBL" id="MST96636.1"/>
    </source>
</evidence>
<dbReference type="EMBL" id="VUNS01000004">
    <property type="protein sequence ID" value="MST96636.1"/>
    <property type="molecule type" value="Genomic_DNA"/>
</dbReference>
<keyword evidence="2" id="KW-1133">Transmembrane helix</keyword>